<dbReference type="AlphaFoldDB" id="A0A1H3C4H5"/>
<accession>A0A1H3C4H5</accession>
<keyword evidence="2" id="KW-1185">Reference proteome</keyword>
<proteinExistence type="predicted"/>
<organism evidence="1 2">
    <name type="scientific">Nitrosomonas halophila</name>
    <dbReference type="NCBI Taxonomy" id="44576"/>
    <lineage>
        <taxon>Bacteria</taxon>
        <taxon>Pseudomonadati</taxon>
        <taxon>Pseudomonadota</taxon>
        <taxon>Betaproteobacteria</taxon>
        <taxon>Nitrosomonadales</taxon>
        <taxon>Nitrosomonadaceae</taxon>
        <taxon>Nitrosomonas</taxon>
    </lineage>
</organism>
<name>A0A1H3C4H5_9PROT</name>
<sequence>MIEKSRSASFALATIAILGQPPSQRRQIETPVRPVAGLPDIFVIAAIHAEIMARNLRTRKLFAARLSPPPRNGCAFAYPPNNTALVLDIANFCLFHLCFLP</sequence>
<evidence type="ECO:0000313" key="2">
    <source>
        <dbReference type="Proteomes" id="UP000198640"/>
    </source>
</evidence>
<evidence type="ECO:0000313" key="1">
    <source>
        <dbReference type="EMBL" id="SDX48975.1"/>
    </source>
</evidence>
<protein>
    <submittedName>
        <fullName evidence="1">Uncharacterized protein</fullName>
    </submittedName>
</protein>
<gene>
    <name evidence="1" type="ORF">SAMN05421881_100261</name>
</gene>
<dbReference type="EMBL" id="FNOY01000002">
    <property type="protein sequence ID" value="SDX48975.1"/>
    <property type="molecule type" value="Genomic_DNA"/>
</dbReference>
<reference evidence="1 2" key="1">
    <citation type="submission" date="2016-10" db="EMBL/GenBank/DDBJ databases">
        <authorList>
            <person name="de Groot N.N."/>
        </authorList>
    </citation>
    <scope>NUCLEOTIDE SEQUENCE [LARGE SCALE GENOMIC DNA]</scope>
    <source>
        <strain evidence="1 2">Nm1</strain>
    </source>
</reference>
<dbReference type="Proteomes" id="UP000198640">
    <property type="component" value="Unassembled WGS sequence"/>
</dbReference>